<dbReference type="PROSITE" id="PS51257">
    <property type="entry name" value="PROKAR_LIPOPROTEIN"/>
    <property type="match status" value="1"/>
</dbReference>
<evidence type="ECO:0000256" key="2">
    <source>
        <dbReference type="SAM" id="SignalP"/>
    </source>
</evidence>
<protein>
    <recommendedName>
        <fullName evidence="5">Lipoprotein</fullName>
    </recommendedName>
</protein>
<proteinExistence type="predicted"/>
<dbReference type="Gene3D" id="2.60.40.10">
    <property type="entry name" value="Immunoglobulins"/>
    <property type="match status" value="1"/>
</dbReference>
<feature type="chain" id="PRO_5030593124" description="Lipoprotein" evidence="2">
    <location>
        <begin position="22"/>
        <end position="142"/>
    </location>
</feature>
<gene>
    <name evidence="3" type="ORF">HOV93_47220</name>
</gene>
<evidence type="ECO:0008006" key="5">
    <source>
        <dbReference type="Google" id="ProtNLM"/>
    </source>
</evidence>
<keyword evidence="4" id="KW-1185">Reference proteome</keyword>
<dbReference type="AlphaFoldDB" id="A0A7V8V9Q0"/>
<organism evidence="3 4">
    <name type="scientific">Bremerella alba</name>
    <dbReference type="NCBI Taxonomy" id="980252"/>
    <lineage>
        <taxon>Bacteria</taxon>
        <taxon>Pseudomonadati</taxon>
        <taxon>Planctomycetota</taxon>
        <taxon>Planctomycetia</taxon>
        <taxon>Pirellulales</taxon>
        <taxon>Pirellulaceae</taxon>
        <taxon>Bremerella</taxon>
    </lineage>
</organism>
<dbReference type="InterPro" id="IPR013783">
    <property type="entry name" value="Ig-like_fold"/>
</dbReference>
<name>A0A7V8V9Q0_9BACT</name>
<feature type="compositionally biased region" description="Polar residues" evidence="1">
    <location>
        <begin position="127"/>
        <end position="136"/>
    </location>
</feature>
<reference evidence="3 4" key="1">
    <citation type="submission" date="2020-05" db="EMBL/GenBank/DDBJ databases">
        <title>Bremerella alba sp. nov., a novel planctomycete isolated from the surface of the macroalga Fucus spiralis.</title>
        <authorList>
            <person name="Godinho O."/>
            <person name="Botelho R."/>
            <person name="Albuquerque L."/>
            <person name="Wiegand S."/>
            <person name="Da Costa M.S."/>
            <person name="Lobo-Da-Cunha A."/>
            <person name="Jogler C."/>
            <person name="Lage O.M."/>
        </authorList>
    </citation>
    <scope>NUCLEOTIDE SEQUENCE [LARGE SCALE GENOMIC DNA]</scope>
    <source>
        <strain evidence="3 4">FF15</strain>
    </source>
</reference>
<keyword evidence="2" id="KW-0732">Signal</keyword>
<sequence>MNPNRLLAGLLTIGLGVTALACNSEGPSPVTVSVTYKGEPVQDVRVNLLNSNGKSAFAFTDETGKAESFTSTAPGGGVLPGEYTMTLAPNQEIPASDAGAAAYAAPKTKLSFPKKYASDSSSDAKVNVTSDGNNEFQLELTD</sequence>
<evidence type="ECO:0000256" key="1">
    <source>
        <dbReference type="SAM" id="MobiDB-lite"/>
    </source>
</evidence>
<feature type="region of interest" description="Disordered" evidence="1">
    <location>
        <begin position="113"/>
        <end position="142"/>
    </location>
</feature>
<dbReference type="RefSeq" id="WP_207398895.1">
    <property type="nucleotide sequence ID" value="NZ_JABRWO010000015.1"/>
</dbReference>
<comment type="caution">
    <text evidence="3">The sequence shown here is derived from an EMBL/GenBank/DDBJ whole genome shotgun (WGS) entry which is preliminary data.</text>
</comment>
<feature type="signal peptide" evidence="2">
    <location>
        <begin position="1"/>
        <end position="21"/>
    </location>
</feature>
<evidence type="ECO:0000313" key="3">
    <source>
        <dbReference type="EMBL" id="MBA2117523.1"/>
    </source>
</evidence>
<dbReference type="Proteomes" id="UP000551616">
    <property type="component" value="Unassembled WGS sequence"/>
</dbReference>
<dbReference type="EMBL" id="JABRWO010000015">
    <property type="protein sequence ID" value="MBA2117523.1"/>
    <property type="molecule type" value="Genomic_DNA"/>
</dbReference>
<accession>A0A7V8V9Q0</accession>
<evidence type="ECO:0000313" key="4">
    <source>
        <dbReference type="Proteomes" id="UP000551616"/>
    </source>
</evidence>